<dbReference type="RefSeq" id="XP_009022301.1">
    <property type="nucleotide sequence ID" value="XM_009024053.1"/>
</dbReference>
<feature type="region of interest" description="Disordered" evidence="1">
    <location>
        <begin position="278"/>
        <end position="319"/>
    </location>
</feature>
<evidence type="ECO:0000313" key="2">
    <source>
        <dbReference type="EMBL" id="ESN99529.1"/>
    </source>
</evidence>
<sequence length="319" mass="34112">MKHLIEKGHASFRDSLRKSSTLISETTKFNVHAHSLLGVTTCQQIRSEAKEILRILYTNDEDRGTAAGDDGIDGGGGGKGCGGGGSGSDTQRISDQKVYIGIDSRAVTNSTIMGFGHTMPIHNTFSNLVYNTMSDLADRVVEMTSGNREPITFYDSRDTGLHAASKAKNTPSDGNTTTTTTTPTTAIAANTAAAAATTTATIAATTTTTADVVDDDDGEMGNVVKNEFSSLEEEILLMNYLRSTADYQNINKQLHEIIGSHGKDALILFINNRLSKMHKKHHDDDGDGGGDDDNGEEDDDAVENDDSDKKISGIKYKIG</sequence>
<protein>
    <submittedName>
        <fullName evidence="2 3">Uncharacterized protein</fullName>
    </submittedName>
</protein>
<dbReference type="EnsemblMetazoa" id="HelroT176693">
    <property type="protein sequence ID" value="HelroP176693"/>
    <property type="gene ID" value="HelroG176693"/>
</dbReference>
<reference evidence="2 4" key="2">
    <citation type="journal article" date="2013" name="Nature">
        <title>Insights into bilaterian evolution from three spiralian genomes.</title>
        <authorList>
            <person name="Simakov O."/>
            <person name="Marletaz F."/>
            <person name="Cho S.J."/>
            <person name="Edsinger-Gonzales E."/>
            <person name="Havlak P."/>
            <person name="Hellsten U."/>
            <person name="Kuo D.H."/>
            <person name="Larsson T."/>
            <person name="Lv J."/>
            <person name="Arendt D."/>
            <person name="Savage R."/>
            <person name="Osoegawa K."/>
            <person name="de Jong P."/>
            <person name="Grimwood J."/>
            <person name="Chapman J.A."/>
            <person name="Shapiro H."/>
            <person name="Aerts A."/>
            <person name="Otillar R.P."/>
            <person name="Terry A.Y."/>
            <person name="Boore J.L."/>
            <person name="Grigoriev I.V."/>
            <person name="Lindberg D.R."/>
            <person name="Seaver E.C."/>
            <person name="Weisblat D.A."/>
            <person name="Putnam N.H."/>
            <person name="Rokhsar D.S."/>
        </authorList>
    </citation>
    <scope>NUCLEOTIDE SEQUENCE</scope>
</reference>
<feature type="region of interest" description="Disordered" evidence="1">
    <location>
        <begin position="64"/>
        <end position="92"/>
    </location>
</feature>
<dbReference type="CTD" id="20205924"/>
<organism evidence="3 4">
    <name type="scientific">Helobdella robusta</name>
    <name type="common">Californian leech</name>
    <dbReference type="NCBI Taxonomy" id="6412"/>
    <lineage>
        <taxon>Eukaryota</taxon>
        <taxon>Metazoa</taxon>
        <taxon>Spiralia</taxon>
        <taxon>Lophotrochozoa</taxon>
        <taxon>Annelida</taxon>
        <taxon>Clitellata</taxon>
        <taxon>Hirudinea</taxon>
        <taxon>Rhynchobdellida</taxon>
        <taxon>Glossiphoniidae</taxon>
        <taxon>Helobdella</taxon>
    </lineage>
</organism>
<dbReference type="InParanoid" id="T1FAS5"/>
<reference evidence="4" key="1">
    <citation type="submission" date="2012-12" db="EMBL/GenBank/DDBJ databases">
        <authorList>
            <person name="Hellsten U."/>
            <person name="Grimwood J."/>
            <person name="Chapman J.A."/>
            <person name="Shapiro H."/>
            <person name="Aerts A."/>
            <person name="Otillar R.P."/>
            <person name="Terry A.Y."/>
            <person name="Boore J.L."/>
            <person name="Simakov O."/>
            <person name="Marletaz F."/>
            <person name="Cho S.-J."/>
            <person name="Edsinger-Gonzales E."/>
            <person name="Havlak P."/>
            <person name="Kuo D.-H."/>
            <person name="Larsson T."/>
            <person name="Lv J."/>
            <person name="Arendt D."/>
            <person name="Savage R."/>
            <person name="Osoegawa K."/>
            <person name="de Jong P."/>
            <person name="Lindberg D.R."/>
            <person name="Seaver E.C."/>
            <person name="Weisblat D.A."/>
            <person name="Putnam N.H."/>
            <person name="Grigoriev I.V."/>
            <person name="Rokhsar D.S."/>
        </authorList>
    </citation>
    <scope>NUCLEOTIDE SEQUENCE</scope>
</reference>
<gene>
    <name evidence="3" type="primary">20205924</name>
    <name evidence="2" type="ORF">HELRODRAFT_176693</name>
</gene>
<dbReference type="GeneID" id="20205924"/>
<evidence type="ECO:0000313" key="3">
    <source>
        <dbReference type="EnsemblMetazoa" id="HelroP176693"/>
    </source>
</evidence>
<dbReference type="EMBL" id="KB097106">
    <property type="protein sequence ID" value="ESN99529.1"/>
    <property type="molecule type" value="Genomic_DNA"/>
</dbReference>
<dbReference type="HOGENOM" id="CLU_872317_0_0_1"/>
<accession>T1FAS5</accession>
<keyword evidence="4" id="KW-1185">Reference proteome</keyword>
<dbReference type="KEGG" id="hro:HELRODRAFT_176693"/>
<reference evidence="3" key="3">
    <citation type="submission" date="2015-06" db="UniProtKB">
        <authorList>
            <consortium name="EnsemblMetazoa"/>
        </authorList>
    </citation>
    <scope>IDENTIFICATION</scope>
</reference>
<feature type="compositionally biased region" description="Gly residues" evidence="1">
    <location>
        <begin position="73"/>
        <end position="87"/>
    </location>
</feature>
<evidence type="ECO:0000313" key="4">
    <source>
        <dbReference type="Proteomes" id="UP000015101"/>
    </source>
</evidence>
<dbReference type="InterPro" id="IPR008942">
    <property type="entry name" value="ENTH_VHS"/>
</dbReference>
<dbReference type="Proteomes" id="UP000015101">
    <property type="component" value="Unassembled WGS sequence"/>
</dbReference>
<feature type="compositionally biased region" description="Acidic residues" evidence="1">
    <location>
        <begin position="285"/>
        <end position="306"/>
    </location>
</feature>
<proteinExistence type="predicted"/>
<dbReference type="AlphaFoldDB" id="T1FAS5"/>
<name>T1FAS5_HELRO</name>
<evidence type="ECO:0000256" key="1">
    <source>
        <dbReference type="SAM" id="MobiDB-lite"/>
    </source>
</evidence>
<dbReference type="EMBL" id="AMQM01005804">
    <property type="status" value="NOT_ANNOTATED_CDS"/>
    <property type="molecule type" value="Genomic_DNA"/>
</dbReference>
<dbReference type="Gene3D" id="1.25.40.90">
    <property type="match status" value="1"/>
</dbReference>